<dbReference type="Proteomes" id="UP000095431">
    <property type="component" value="Unassembled WGS sequence"/>
</dbReference>
<feature type="transmembrane region" description="Helical" evidence="1">
    <location>
        <begin position="105"/>
        <end position="127"/>
    </location>
</feature>
<keyword evidence="1" id="KW-0472">Membrane</keyword>
<accession>A0A174HVE2</accession>
<protein>
    <submittedName>
        <fullName evidence="2">Uncharacterized protein</fullName>
    </submittedName>
</protein>
<feature type="transmembrane region" description="Helical" evidence="1">
    <location>
        <begin position="38"/>
        <end position="59"/>
    </location>
</feature>
<keyword evidence="1" id="KW-0812">Transmembrane</keyword>
<reference evidence="2 3" key="1">
    <citation type="submission" date="2015-09" db="EMBL/GenBank/DDBJ databases">
        <authorList>
            <consortium name="Pathogen Informatics"/>
        </authorList>
    </citation>
    <scope>NUCLEOTIDE SEQUENCE [LARGE SCALE GENOMIC DNA]</scope>
    <source>
        <strain evidence="2 3">2789STDY5834863</strain>
    </source>
</reference>
<feature type="transmembrane region" description="Helical" evidence="1">
    <location>
        <begin position="12"/>
        <end position="32"/>
    </location>
</feature>
<evidence type="ECO:0000313" key="3">
    <source>
        <dbReference type="Proteomes" id="UP000095431"/>
    </source>
</evidence>
<evidence type="ECO:0000256" key="1">
    <source>
        <dbReference type="SAM" id="Phobius"/>
    </source>
</evidence>
<feature type="transmembrane region" description="Helical" evidence="1">
    <location>
        <begin position="71"/>
        <end position="93"/>
    </location>
</feature>
<keyword evidence="1" id="KW-1133">Transmembrane helix</keyword>
<proteinExistence type="predicted"/>
<gene>
    <name evidence="2" type="ORF">ERS852478_03837</name>
</gene>
<name>A0A174HVE2_9FIRM</name>
<dbReference type="AlphaFoldDB" id="A0A174HVE2"/>
<evidence type="ECO:0000313" key="2">
    <source>
        <dbReference type="EMBL" id="CUO76879.1"/>
    </source>
</evidence>
<dbReference type="RefSeq" id="WP_055060657.1">
    <property type="nucleotide sequence ID" value="NZ_BTHH01000069.1"/>
</dbReference>
<organism evidence="2 3">
    <name type="scientific">Blautia wexlerae</name>
    <dbReference type="NCBI Taxonomy" id="418240"/>
    <lineage>
        <taxon>Bacteria</taxon>
        <taxon>Bacillati</taxon>
        <taxon>Bacillota</taxon>
        <taxon>Clostridia</taxon>
        <taxon>Lachnospirales</taxon>
        <taxon>Lachnospiraceae</taxon>
        <taxon>Blautia</taxon>
    </lineage>
</organism>
<sequence length="130" mass="14789">MSNSNKKNEEKIPIFQSIYCAILFTLIIFRIALKNVGLYINLANYISMVVSIAFVFNASVPKIHPEWRRNLCKSIFLLILLALIIAGFCVLVLNIDIPSILNDIFTLIALMFCVCDKVFESIIIWLASLF</sequence>
<dbReference type="EMBL" id="CYZN01000061">
    <property type="protein sequence ID" value="CUO76879.1"/>
    <property type="molecule type" value="Genomic_DNA"/>
</dbReference>